<comment type="caution">
    <text evidence="2">The sequence shown here is derived from an EMBL/GenBank/DDBJ whole genome shotgun (WGS) entry which is preliminary data.</text>
</comment>
<feature type="region of interest" description="Disordered" evidence="1">
    <location>
        <begin position="1"/>
        <end position="32"/>
    </location>
</feature>
<organism evidence="2 3">
    <name type="scientific">Candidatus Curtissbacteria bacterium RIFCSPLOWO2_02_41_11</name>
    <dbReference type="NCBI Taxonomy" id="1797731"/>
    <lineage>
        <taxon>Bacteria</taxon>
        <taxon>Candidatus Curtissiibacteriota</taxon>
    </lineage>
</organism>
<dbReference type="AlphaFoldDB" id="A0A1F5HPG7"/>
<evidence type="ECO:0000256" key="1">
    <source>
        <dbReference type="SAM" id="MobiDB-lite"/>
    </source>
</evidence>
<evidence type="ECO:0000313" key="3">
    <source>
        <dbReference type="Proteomes" id="UP000177747"/>
    </source>
</evidence>
<protein>
    <submittedName>
        <fullName evidence="2">Uncharacterized protein</fullName>
    </submittedName>
</protein>
<reference evidence="2 3" key="1">
    <citation type="journal article" date="2016" name="Nat. Commun.">
        <title>Thousands of microbial genomes shed light on interconnected biogeochemical processes in an aquifer system.</title>
        <authorList>
            <person name="Anantharaman K."/>
            <person name="Brown C.T."/>
            <person name="Hug L.A."/>
            <person name="Sharon I."/>
            <person name="Castelle C.J."/>
            <person name="Probst A.J."/>
            <person name="Thomas B.C."/>
            <person name="Singh A."/>
            <person name="Wilkins M.J."/>
            <person name="Karaoz U."/>
            <person name="Brodie E.L."/>
            <person name="Williams K.H."/>
            <person name="Hubbard S.S."/>
            <person name="Banfield J.F."/>
        </authorList>
    </citation>
    <scope>NUCLEOTIDE SEQUENCE [LARGE SCALE GENOMIC DNA]</scope>
</reference>
<evidence type="ECO:0000313" key="2">
    <source>
        <dbReference type="EMBL" id="OGE05970.1"/>
    </source>
</evidence>
<gene>
    <name evidence="2" type="ORF">A2W70_05715</name>
</gene>
<proteinExistence type="predicted"/>
<sequence length="79" mass="8688">MANMGERGRFSEGGVWSSYGQPRSPAHSYPPRTLELGGKPFVAWDVADPRVKCLQAAPIYRSKSIVKGKPHLSALRSFT</sequence>
<name>A0A1F5HPG7_9BACT</name>
<dbReference type="STRING" id="1797731.A2W70_05715"/>
<feature type="compositionally biased region" description="Basic and acidic residues" evidence="1">
    <location>
        <begin position="1"/>
        <end position="10"/>
    </location>
</feature>
<dbReference type="EMBL" id="MFBU01000025">
    <property type="protein sequence ID" value="OGE05970.1"/>
    <property type="molecule type" value="Genomic_DNA"/>
</dbReference>
<dbReference type="Proteomes" id="UP000177747">
    <property type="component" value="Unassembled WGS sequence"/>
</dbReference>
<accession>A0A1F5HPG7</accession>